<comment type="caution">
    <text evidence="7">The sequence shown here is derived from an EMBL/GenBank/DDBJ whole genome shotgun (WGS) entry which is preliminary data.</text>
</comment>
<dbReference type="PROSITE" id="PS50082">
    <property type="entry name" value="WD_REPEATS_2"/>
    <property type="match status" value="6"/>
</dbReference>
<evidence type="ECO:0000313" key="8">
    <source>
        <dbReference type="Proteomes" id="UP000886523"/>
    </source>
</evidence>
<feature type="coiled-coil region" evidence="4">
    <location>
        <begin position="956"/>
        <end position="983"/>
    </location>
</feature>
<dbReference type="InterPro" id="IPR001680">
    <property type="entry name" value="WD40_rpt"/>
</dbReference>
<dbReference type="SMART" id="SM00320">
    <property type="entry name" value="WD40"/>
    <property type="match status" value="7"/>
</dbReference>
<keyword evidence="2" id="KW-0677">Repeat</keyword>
<dbReference type="Gene3D" id="1.20.1280.50">
    <property type="match status" value="1"/>
</dbReference>
<dbReference type="InterPro" id="IPR020472">
    <property type="entry name" value="WD40_PAC1"/>
</dbReference>
<protein>
    <recommendedName>
        <fullName evidence="6">NACHT domain-containing protein</fullName>
    </recommendedName>
</protein>
<feature type="repeat" description="WD" evidence="3">
    <location>
        <begin position="624"/>
        <end position="665"/>
    </location>
</feature>
<feature type="repeat" description="WD" evidence="3">
    <location>
        <begin position="786"/>
        <end position="813"/>
    </location>
</feature>
<keyword evidence="8" id="KW-1185">Reference proteome</keyword>
<feature type="repeat" description="WD" evidence="3">
    <location>
        <begin position="708"/>
        <end position="749"/>
    </location>
</feature>
<keyword evidence="1 3" id="KW-0853">WD repeat</keyword>
<sequence>MKRPFKPGKTARGVSLAILQPLRHLLDAIPVPGAKDVISILLDVVEGFDAASIRDLERISSSVEAKSSAGILNQTLLGGQESLFRGNNTSTLEYSFADLLRAGFTERSAAVMSLPRADSAAYDSGREDAPLSCFEGTRVSILAEIMSWFESTENGTPPIYWLVGLAGIGKSTIAKTVAERADKRPDEDRMLGGSFFFSRSDAPLRNPNLVFPTLAFQLAQADNEFKNIIGEAVQQDATLGNKKPLAQFEGLILKPLSELDSHRRTTLIVLDALDECDERGAATILQLLLAHASQLPFLRILITSRPEPHISLVFSDARNLAKRILHDVEASVIEEDLRLYIRSELSEIPKKLGLRTIGDWTDGEINALVEKSGKLFIYAATSIRFIGDDRVRDPRGHLRLILDTQLSKESEATPYSQLDSLYVGVLRNSLSNSDNRKAIVKWFQTVVGSIVLLRQPLPLGSLARFVQCTLDNVDTALRRLRSVIIPPSTPDEAPRIYHPSFRDFITDPSRCSIPECPASSHDHTLRLWDAMSGVHIATLPGNSTWVASVAFSPNGSWLASGSHDNNNLHLWDAMSGKQIRTLRGHSEWVTSVVFSPDSLWLASGLYDHTICLWDVMLCTPIMILQVHPHWVTSVAFSPDGLWLASGFHDNTMCLWDAMSGGCIATLQGHSEWVTSVAFSPNGTQLVSGSRDSTLHLWDGMSGAQIASFQGHSDWVVSVAFSPDGLWLVSGCQDSTMRLWDAVSGMQSPSLQGHFNSVTLVAFSPDGSNDHTIWLWIAMSGTHIATLQGHSDSVALVAFSPDGLWLVSGSNDRTYACGIPCQASTLQDLSAILLAFKQFHFPWMVTPSSLKGSVHPCGPEWTTGSRQWIPMAIILPISVISLCIIHSALQSTGQVYPINSDFTHSQSRVHTLRTAVGDYANAVHKDSQFFDLVQIEDLPSQSRLRNDPVLIQNLTQLDTEIEVVEKIEHDLQRAKNRLRQRRARTRNVLTPISFLPNEILGHIFTCDPPVGRELTEFTESITRVCQHWRAVAIQHSSLWTAIDLRWHAFRQATWASRAGDRLLSAILEFPALPGMLDHETWDGFNVMANHPYWRRWCSLDLYLTEETQAYVILDWLSNMSEACGTTGLPNLTSLNLIKQGNPDAERGLFPNLRSLTTYHVYFKRILDFMPALVTLKTNTVGAHSSDTGAVTRWLQIFRTCTRLEDLEADWNRAGWTLHRPSEMPPIVDPPTPGDHTTDIIIVPHLHTLRLRWVDWRVCRQLLRRLHFSALQFLSVEMDPFIDCTAAFGGTDYFETAEFKGYGAFIALLLRGMTDGSRSSRSSSSSSSPTMLLPNLAHLVLDTFDDGDFSAYGNELLCFLRPRVHLRKKILGSGTAGAVHALRSLRLRHSRCTEKERLFLMKKIGIVLVDDLSEDDAMDDSPNFEGISGDGDDNKDGGLRWNPDMNDTGAPEDSEDDWIYSEDSSCTDEDIIRQESEDSDDSGGNTDDDLPPYWAVEDDLGLNGHFHMWAGGVEITPFGSSDDSSDSDGSL</sequence>
<dbReference type="PROSITE" id="PS00678">
    <property type="entry name" value="WD_REPEATS_1"/>
    <property type="match status" value="1"/>
</dbReference>
<dbReference type="SUPFAM" id="SSF52540">
    <property type="entry name" value="P-loop containing nucleoside triphosphate hydrolases"/>
    <property type="match status" value="1"/>
</dbReference>
<dbReference type="Proteomes" id="UP000886523">
    <property type="component" value="Unassembled WGS sequence"/>
</dbReference>
<dbReference type="InterPro" id="IPR036322">
    <property type="entry name" value="WD40_repeat_dom_sf"/>
</dbReference>
<reference evidence="7" key="1">
    <citation type="journal article" date="2020" name="Nat. Commun.">
        <title>Large-scale genome sequencing of mycorrhizal fungi provides insights into the early evolution of symbiotic traits.</title>
        <authorList>
            <person name="Miyauchi S."/>
            <person name="Kiss E."/>
            <person name="Kuo A."/>
            <person name="Drula E."/>
            <person name="Kohler A."/>
            <person name="Sanchez-Garcia M."/>
            <person name="Morin E."/>
            <person name="Andreopoulos B."/>
            <person name="Barry K.W."/>
            <person name="Bonito G."/>
            <person name="Buee M."/>
            <person name="Carver A."/>
            <person name="Chen C."/>
            <person name="Cichocki N."/>
            <person name="Clum A."/>
            <person name="Culley D."/>
            <person name="Crous P.W."/>
            <person name="Fauchery L."/>
            <person name="Girlanda M."/>
            <person name="Hayes R.D."/>
            <person name="Keri Z."/>
            <person name="LaButti K."/>
            <person name="Lipzen A."/>
            <person name="Lombard V."/>
            <person name="Magnuson J."/>
            <person name="Maillard F."/>
            <person name="Murat C."/>
            <person name="Nolan M."/>
            <person name="Ohm R.A."/>
            <person name="Pangilinan J."/>
            <person name="Pereira M.F."/>
            <person name="Perotto S."/>
            <person name="Peter M."/>
            <person name="Pfister S."/>
            <person name="Riley R."/>
            <person name="Sitrit Y."/>
            <person name="Stielow J.B."/>
            <person name="Szollosi G."/>
            <person name="Zifcakova L."/>
            <person name="Stursova M."/>
            <person name="Spatafora J.W."/>
            <person name="Tedersoo L."/>
            <person name="Vaario L.M."/>
            <person name="Yamada A."/>
            <person name="Yan M."/>
            <person name="Wang P."/>
            <person name="Xu J."/>
            <person name="Bruns T."/>
            <person name="Baldrian P."/>
            <person name="Vilgalys R."/>
            <person name="Dunand C."/>
            <person name="Henrissat B."/>
            <person name="Grigoriev I.V."/>
            <person name="Hibbett D."/>
            <person name="Nagy L.G."/>
            <person name="Martin F.M."/>
        </authorList>
    </citation>
    <scope>NUCLEOTIDE SEQUENCE</scope>
    <source>
        <strain evidence="7">UP504</strain>
    </source>
</reference>
<evidence type="ECO:0000256" key="5">
    <source>
        <dbReference type="SAM" id="MobiDB-lite"/>
    </source>
</evidence>
<dbReference type="PANTHER" id="PTHR19848">
    <property type="entry name" value="WD40 REPEAT PROTEIN"/>
    <property type="match status" value="1"/>
</dbReference>
<keyword evidence="4" id="KW-0175">Coiled coil</keyword>
<dbReference type="Pfam" id="PF00400">
    <property type="entry name" value="WD40"/>
    <property type="match status" value="6"/>
</dbReference>
<dbReference type="OrthoDB" id="538223at2759"/>
<dbReference type="EMBL" id="MU128993">
    <property type="protein sequence ID" value="KAF9511916.1"/>
    <property type="molecule type" value="Genomic_DNA"/>
</dbReference>
<feature type="compositionally biased region" description="Acidic residues" evidence="5">
    <location>
        <begin position="1448"/>
        <end position="1467"/>
    </location>
</feature>
<dbReference type="CDD" id="cd00200">
    <property type="entry name" value="WD40"/>
    <property type="match status" value="1"/>
</dbReference>
<evidence type="ECO:0000259" key="6">
    <source>
        <dbReference type="PROSITE" id="PS50837"/>
    </source>
</evidence>
<feature type="repeat" description="WD" evidence="3">
    <location>
        <begin position="666"/>
        <end position="707"/>
    </location>
</feature>
<dbReference type="PANTHER" id="PTHR19848:SF8">
    <property type="entry name" value="F-BOX AND WD REPEAT DOMAIN CONTAINING 7"/>
    <property type="match status" value="1"/>
</dbReference>
<evidence type="ECO:0000256" key="4">
    <source>
        <dbReference type="SAM" id="Coils"/>
    </source>
</evidence>
<dbReference type="PROSITE" id="PS50837">
    <property type="entry name" value="NACHT"/>
    <property type="match status" value="1"/>
</dbReference>
<name>A0A9P6AU11_9AGAM</name>
<dbReference type="InterPro" id="IPR019775">
    <property type="entry name" value="WD40_repeat_CS"/>
</dbReference>
<dbReference type="InterPro" id="IPR056884">
    <property type="entry name" value="NPHP3-like_N"/>
</dbReference>
<dbReference type="PROSITE" id="PS50294">
    <property type="entry name" value="WD_REPEATS_REGION"/>
    <property type="match status" value="5"/>
</dbReference>
<gene>
    <name evidence="7" type="ORF">BS47DRAFT_1363457</name>
</gene>
<dbReference type="InterPro" id="IPR007111">
    <property type="entry name" value="NACHT_NTPase"/>
</dbReference>
<evidence type="ECO:0000256" key="3">
    <source>
        <dbReference type="PROSITE-ProRule" id="PRU00221"/>
    </source>
</evidence>
<dbReference type="SUPFAM" id="SSF50978">
    <property type="entry name" value="WD40 repeat-like"/>
    <property type="match status" value="1"/>
</dbReference>
<feature type="domain" description="NACHT" evidence="6">
    <location>
        <begin position="158"/>
        <end position="306"/>
    </location>
</feature>
<dbReference type="Pfam" id="PF24883">
    <property type="entry name" value="NPHP3_N"/>
    <property type="match status" value="1"/>
</dbReference>
<dbReference type="InterPro" id="IPR027417">
    <property type="entry name" value="P-loop_NTPase"/>
</dbReference>
<dbReference type="PRINTS" id="PR00320">
    <property type="entry name" value="GPROTEINBRPT"/>
</dbReference>
<evidence type="ECO:0000313" key="7">
    <source>
        <dbReference type="EMBL" id="KAF9511916.1"/>
    </source>
</evidence>
<dbReference type="Gene3D" id="3.40.50.300">
    <property type="entry name" value="P-loop containing nucleotide triphosphate hydrolases"/>
    <property type="match status" value="1"/>
</dbReference>
<feature type="region of interest" description="Disordered" evidence="5">
    <location>
        <begin position="1417"/>
        <end position="1494"/>
    </location>
</feature>
<accession>A0A9P6AU11</accession>
<dbReference type="InterPro" id="IPR015943">
    <property type="entry name" value="WD40/YVTN_repeat-like_dom_sf"/>
</dbReference>
<dbReference type="Gene3D" id="2.130.10.10">
    <property type="entry name" value="YVTN repeat-like/Quinoprotein amine dehydrogenase"/>
    <property type="match status" value="4"/>
</dbReference>
<feature type="compositionally biased region" description="Acidic residues" evidence="5">
    <location>
        <begin position="1475"/>
        <end position="1494"/>
    </location>
</feature>
<organism evidence="7 8">
    <name type="scientific">Hydnum rufescens UP504</name>
    <dbReference type="NCBI Taxonomy" id="1448309"/>
    <lineage>
        <taxon>Eukaryota</taxon>
        <taxon>Fungi</taxon>
        <taxon>Dikarya</taxon>
        <taxon>Basidiomycota</taxon>
        <taxon>Agaricomycotina</taxon>
        <taxon>Agaricomycetes</taxon>
        <taxon>Cantharellales</taxon>
        <taxon>Hydnaceae</taxon>
        <taxon>Hydnum</taxon>
    </lineage>
</organism>
<proteinExistence type="predicted"/>
<feature type="repeat" description="WD" evidence="3">
    <location>
        <begin position="582"/>
        <end position="615"/>
    </location>
</feature>
<feature type="repeat" description="WD" evidence="3">
    <location>
        <begin position="539"/>
        <end position="581"/>
    </location>
</feature>
<evidence type="ECO:0000256" key="2">
    <source>
        <dbReference type="ARBA" id="ARBA00022737"/>
    </source>
</evidence>
<evidence type="ECO:0000256" key="1">
    <source>
        <dbReference type="ARBA" id="ARBA00022574"/>
    </source>
</evidence>